<protein>
    <submittedName>
        <fullName evidence="1">Uncharacterized protein</fullName>
    </submittedName>
</protein>
<evidence type="ECO:0000313" key="1">
    <source>
        <dbReference type="EMBL" id="MFC5505360.1"/>
    </source>
</evidence>
<organism evidence="1 2">
    <name type="scientific">Bosea massiliensis</name>
    <dbReference type="NCBI Taxonomy" id="151419"/>
    <lineage>
        <taxon>Bacteria</taxon>
        <taxon>Pseudomonadati</taxon>
        <taxon>Pseudomonadota</taxon>
        <taxon>Alphaproteobacteria</taxon>
        <taxon>Hyphomicrobiales</taxon>
        <taxon>Boseaceae</taxon>
        <taxon>Bosea</taxon>
    </lineage>
</organism>
<accession>A0ABW0NYS9</accession>
<reference evidence="2" key="1">
    <citation type="journal article" date="2019" name="Int. J. Syst. Evol. Microbiol.">
        <title>The Global Catalogue of Microorganisms (GCM) 10K type strain sequencing project: providing services to taxonomists for standard genome sequencing and annotation.</title>
        <authorList>
            <consortium name="The Broad Institute Genomics Platform"/>
            <consortium name="The Broad Institute Genome Sequencing Center for Infectious Disease"/>
            <person name="Wu L."/>
            <person name="Ma J."/>
        </authorList>
    </citation>
    <scope>NUCLEOTIDE SEQUENCE [LARGE SCALE GENOMIC DNA]</scope>
    <source>
        <strain evidence="2">CCUG 43117</strain>
    </source>
</reference>
<proteinExistence type="predicted"/>
<name>A0ABW0NYS9_9HYPH</name>
<dbReference type="Proteomes" id="UP001596060">
    <property type="component" value="Unassembled WGS sequence"/>
</dbReference>
<sequence length="206" mass="22969">MTAIQWPLRTIKRAYHVGTLNPSDKRRGSQEGAGLSISQHPEAWRQIARGLVHGDDWVVRSTSGATFLDVYKLSDAHKAIIREWALGEGLATSSPIFEVSYYDDELEDDLRFTATNRAEAEAEAEEVDGEVTVIDGLLATEALQALSFGPCEPIMVMDMVAIAYADLVLELDGAWWSDRLDPIRLSAPRGVIFKRRLDGWVIRKRA</sequence>
<keyword evidence="2" id="KW-1185">Reference proteome</keyword>
<gene>
    <name evidence="1" type="ORF">ACFPN9_08830</name>
</gene>
<comment type="caution">
    <text evidence="1">The sequence shown here is derived from an EMBL/GenBank/DDBJ whole genome shotgun (WGS) entry which is preliminary data.</text>
</comment>
<evidence type="ECO:0000313" key="2">
    <source>
        <dbReference type="Proteomes" id="UP001596060"/>
    </source>
</evidence>
<dbReference type="EMBL" id="JBHSLU010000017">
    <property type="protein sequence ID" value="MFC5505360.1"/>
    <property type="molecule type" value="Genomic_DNA"/>
</dbReference>
<dbReference type="RefSeq" id="WP_377816464.1">
    <property type="nucleotide sequence ID" value="NZ_JBHSLU010000017.1"/>
</dbReference>